<accession>U4LID1</accession>
<dbReference type="Proteomes" id="UP000018144">
    <property type="component" value="Unassembled WGS sequence"/>
</dbReference>
<dbReference type="InterPro" id="IPR012935">
    <property type="entry name" value="NuBaID_N"/>
</dbReference>
<evidence type="ECO:0000256" key="2">
    <source>
        <dbReference type="ARBA" id="ARBA00022723"/>
    </source>
</evidence>
<evidence type="ECO:0000256" key="6">
    <source>
        <dbReference type="SAM" id="MobiDB-lite"/>
    </source>
</evidence>
<evidence type="ECO:0000256" key="1">
    <source>
        <dbReference type="ARBA" id="ARBA00004123"/>
    </source>
</evidence>
<evidence type="ECO:0000313" key="10">
    <source>
        <dbReference type="Proteomes" id="UP000018144"/>
    </source>
</evidence>
<dbReference type="PANTHER" id="PTHR15835">
    <property type="entry name" value="NUCLEAR-INTERACTING PARTNER OF ALK"/>
    <property type="match status" value="1"/>
</dbReference>
<dbReference type="OMA" id="VTCSACF"/>
<comment type="subcellular location">
    <subcellularLocation>
        <location evidence="1">Nucleus</location>
    </subcellularLocation>
</comment>
<evidence type="ECO:0000313" key="9">
    <source>
        <dbReference type="EMBL" id="CCX31693.1"/>
    </source>
</evidence>
<evidence type="ECO:0000256" key="3">
    <source>
        <dbReference type="ARBA" id="ARBA00022771"/>
    </source>
</evidence>
<feature type="compositionally biased region" description="Basic and acidic residues" evidence="6">
    <location>
        <begin position="55"/>
        <end position="75"/>
    </location>
</feature>
<organism evidence="9 10">
    <name type="scientific">Pyronema omphalodes (strain CBS 100304)</name>
    <name type="common">Pyronema confluens</name>
    <dbReference type="NCBI Taxonomy" id="1076935"/>
    <lineage>
        <taxon>Eukaryota</taxon>
        <taxon>Fungi</taxon>
        <taxon>Dikarya</taxon>
        <taxon>Ascomycota</taxon>
        <taxon>Pezizomycotina</taxon>
        <taxon>Pezizomycetes</taxon>
        <taxon>Pezizales</taxon>
        <taxon>Pyronemataceae</taxon>
        <taxon>Pyronema</taxon>
    </lineage>
</organism>
<gene>
    <name evidence="9" type="ORF">PCON_11216</name>
</gene>
<evidence type="ECO:0000259" key="7">
    <source>
        <dbReference type="Pfam" id="PF07967"/>
    </source>
</evidence>
<dbReference type="STRING" id="1076935.U4LID1"/>
<keyword evidence="2" id="KW-0479">Metal-binding</keyword>
<evidence type="ECO:0000259" key="8">
    <source>
        <dbReference type="Pfam" id="PF08600"/>
    </source>
</evidence>
<dbReference type="Pfam" id="PF08600">
    <property type="entry name" value="NuBaID_C"/>
    <property type="match status" value="1"/>
</dbReference>
<feature type="region of interest" description="Disordered" evidence="6">
    <location>
        <begin position="1"/>
        <end position="98"/>
    </location>
</feature>
<dbReference type="GO" id="GO:0005634">
    <property type="term" value="C:nucleus"/>
    <property type="evidence" value="ECO:0007669"/>
    <property type="project" value="UniProtKB-SubCell"/>
</dbReference>
<protein>
    <submittedName>
        <fullName evidence="9">Similar to mRNA export factor rsm1 acc. no. O94506</fullName>
    </submittedName>
</protein>
<dbReference type="GO" id="GO:0008270">
    <property type="term" value="F:zinc ion binding"/>
    <property type="evidence" value="ECO:0007669"/>
    <property type="project" value="UniProtKB-KW"/>
</dbReference>
<dbReference type="AlphaFoldDB" id="U4LID1"/>
<dbReference type="EMBL" id="HF935629">
    <property type="protein sequence ID" value="CCX31693.1"/>
    <property type="molecule type" value="Genomic_DNA"/>
</dbReference>
<dbReference type="Pfam" id="PF07967">
    <property type="entry name" value="zf-C3HC"/>
    <property type="match status" value="1"/>
</dbReference>
<feature type="domain" description="NuBaID C-terminal" evidence="8">
    <location>
        <begin position="278"/>
        <end position="344"/>
    </location>
</feature>
<dbReference type="InterPro" id="IPR013909">
    <property type="entry name" value="NuBaID_C"/>
</dbReference>
<dbReference type="eggNOG" id="KOG4765">
    <property type="taxonomic scope" value="Eukaryota"/>
</dbReference>
<feature type="compositionally biased region" description="Polar residues" evidence="6">
    <location>
        <begin position="13"/>
        <end position="22"/>
    </location>
</feature>
<evidence type="ECO:0000256" key="5">
    <source>
        <dbReference type="ARBA" id="ARBA00023242"/>
    </source>
</evidence>
<keyword evidence="3" id="KW-0863">Zinc-finger</keyword>
<reference evidence="9 10" key="1">
    <citation type="journal article" date="2013" name="PLoS Genet.">
        <title>The genome and development-dependent transcriptomes of Pyronema confluens: a window into fungal evolution.</title>
        <authorList>
            <person name="Traeger S."/>
            <person name="Altegoer F."/>
            <person name="Freitag M."/>
            <person name="Gabaldon T."/>
            <person name="Kempken F."/>
            <person name="Kumar A."/>
            <person name="Marcet-Houben M."/>
            <person name="Poggeler S."/>
            <person name="Stajich J.E."/>
            <person name="Nowrousian M."/>
        </authorList>
    </citation>
    <scope>NUCLEOTIDE SEQUENCE [LARGE SCALE GENOMIC DNA]</scope>
    <source>
        <strain evidence="10">CBS 100304</strain>
        <tissue evidence="9">Vegetative mycelium</tissue>
    </source>
</reference>
<proteinExistence type="predicted"/>
<feature type="compositionally biased region" description="Low complexity" evidence="6">
    <location>
        <begin position="23"/>
        <end position="39"/>
    </location>
</feature>
<keyword evidence="10" id="KW-1185">Reference proteome</keyword>
<keyword evidence="4" id="KW-0862">Zinc</keyword>
<evidence type="ECO:0000256" key="4">
    <source>
        <dbReference type="ARBA" id="ARBA00022833"/>
    </source>
</evidence>
<keyword evidence="5" id="KW-0539">Nucleus</keyword>
<name>U4LID1_PYROM</name>
<sequence>MLYSTKRKWDKLMSSTTGTTKSTPAEPLETTTTITITPAPEAPEAPEARNSTETTESRESRLQSPDDSKKRRFDATPRSAGNGKPSIRAVSPSGSIGSVRSTVTTLSSLHHDGKSKATYAPWDRDAFLNRLGTFRFVDKWSAKPAAVNEVAWSKRGWICVDKNRVRCVTCKNELLVKVESDDEVTEAGRDLVEKYEDMVIDAHDESCLWRKRGSDDTIYRLPLQNSSQARPAFSARYNSLLKIRTSIPPKLSYPAEVEPAALHYPSECTDHGPVDETAAMLALFGWQNMDPGIPSLVTCSACFRRLGLWLFQEKEGEASVCRLDLVEEHRDYCPWINASSQGKEEAWKTLHRVLQQAPKNLSSSASVYSVASIATQHSVLSNAERDAEDNSKLQKLRRLKTMYFGKGKKKEKGKDMPAEV</sequence>
<dbReference type="OrthoDB" id="2592092at2759"/>
<feature type="domain" description="C3HC-type" evidence="7">
    <location>
        <begin position="121"/>
        <end position="248"/>
    </location>
</feature>
<dbReference type="PANTHER" id="PTHR15835:SF6">
    <property type="entry name" value="ZINC FINGER C3HC-TYPE PROTEIN 1"/>
    <property type="match status" value="1"/>
</dbReference>